<evidence type="ECO:0000313" key="5">
    <source>
        <dbReference type="EMBL" id="UOQ44955.1"/>
    </source>
</evidence>
<dbReference type="NCBIfam" id="TIGR01426">
    <property type="entry name" value="MGT"/>
    <property type="match status" value="1"/>
</dbReference>
<dbReference type="PANTHER" id="PTHR48043">
    <property type="entry name" value="EG:EG0003.4 PROTEIN-RELATED"/>
    <property type="match status" value="1"/>
</dbReference>
<keyword evidence="2" id="KW-0328">Glycosyltransferase</keyword>
<evidence type="ECO:0000256" key="1">
    <source>
        <dbReference type="ARBA" id="ARBA00009995"/>
    </source>
</evidence>
<evidence type="ECO:0000256" key="3">
    <source>
        <dbReference type="ARBA" id="ARBA00022679"/>
    </source>
</evidence>
<evidence type="ECO:0000259" key="4">
    <source>
        <dbReference type="Pfam" id="PF06722"/>
    </source>
</evidence>
<dbReference type="GO" id="GO:0016740">
    <property type="term" value="F:transferase activity"/>
    <property type="evidence" value="ECO:0007669"/>
    <property type="project" value="UniProtKB-KW"/>
</dbReference>
<organism evidence="5 6">
    <name type="scientific">Halobacillus salinarum</name>
    <dbReference type="NCBI Taxonomy" id="2932257"/>
    <lineage>
        <taxon>Bacteria</taxon>
        <taxon>Bacillati</taxon>
        <taxon>Bacillota</taxon>
        <taxon>Bacilli</taxon>
        <taxon>Bacillales</taxon>
        <taxon>Bacillaceae</taxon>
        <taxon>Halobacillus</taxon>
    </lineage>
</organism>
<dbReference type="SUPFAM" id="SSF53756">
    <property type="entry name" value="UDP-Glycosyltransferase/glycogen phosphorylase"/>
    <property type="match status" value="1"/>
</dbReference>
<proteinExistence type="inferred from homology"/>
<dbReference type="Gene3D" id="3.40.50.2000">
    <property type="entry name" value="Glycogen Phosphorylase B"/>
    <property type="match status" value="2"/>
</dbReference>
<comment type="similarity">
    <text evidence="1">Belongs to the UDP-glycosyltransferase family.</text>
</comment>
<dbReference type="CDD" id="cd03784">
    <property type="entry name" value="GT1_Gtf-like"/>
    <property type="match status" value="1"/>
</dbReference>
<dbReference type="PANTHER" id="PTHR48043:SF145">
    <property type="entry name" value="FI06409P-RELATED"/>
    <property type="match status" value="1"/>
</dbReference>
<dbReference type="InterPro" id="IPR002213">
    <property type="entry name" value="UDP_glucos_trans"/>
</dbReference>
<dbReference type="RefSeq" id="WP_244711314.1">
    <property type="nucleotide sequence ID" value="NZ_CP095073.1"/>
</dbReference>
<dbReference type="InterPro" id="IPR010610">
    <property type="entry name" value="EryCIII-like_C"/>
</dbReference>
<evidence type="ECO:0000256" key="2">
    <source>
        <dbReference type="ARBA" id="ARBA00022676"/>
    </source>
</evidence>
<reference evidence="5 6" key="1">
    <citation type="submission" date="2022-04" db="EMBL/GenBank/DDBJ databases">
        <title>Halobacillus sp. isolated from saltern.</title>
        <authorList>
            <person name="Won M."/>
            <person name="Lee C.-M."/>
            <person name="Woen H.-Y."/>
            <person name="Kwon S.-W."/>
        </authorList>
    </citation>
    <scope>NUCLEOTIDE SEQUENCE [LARGE SCALE GENOMIC DNA]</scope>
    <source>
        <strain evidence="5 6">SSBR10-3</strain>
    </source>
</reference>
<dbReference type="Proteomes" id="UP000831787">
    <property type="component" value="Chromosome"/>
</dbReference>
<keyword evidence="3 5" id="KW-0808">Transferase</keyword>
<protein>
    <submittedName>
        <fullName evidence="5">Glycosyl transferase</fullName>
    </submittedName>
</protein>
<evidence type="ECO:0000313" key="6">
    <source>
        <dbReference type="Proteomes" id="UP000831787"/>
    </source>
</evidence>
<dbReference type="EMBL" id="CP095073">
    <property type="protein sequence ID" value="UOQ44955.1"/>
    <property type="molecule type" value="Genomic_DNA"/>
</dbReference>
<name>A0ABY4EKK0_9BACI</name>
<dbReference type="Pfam" id="PF06722">
    <property type="entry name" value="EryCIII-like_C"/>
    <property type="match status" value="1"/>
</dbReference>
<dbReference type="InterPro" id="IPR006326">
    <property type="entry name" value="UDPGT_MGT-like"/>
</dbReference>
<dbReference type="InterPro" id="IPR050271">
    <property type="entry name" value="UDP-glycosyltransferase"/>
</dbReference>
<sequence length="402" mass="46041">MSNVLVFNFPGEGHINPTIALVEELMQRGEDVVYYCVEDYKEKIEQTGAEFRAYENFMPKPGTLNEDPQKLDREKLMTHLIKGMDDVMEQELDTLKTEAYDYVIYDNNFAAGKMIADVLQLPKISSCTTFALNSEVVSEFMKNEENQIMNIEIPQTGEVHAITEKWENEYGLPIRRFQDIMNQPGDMTIVYTSELYQPYAEEFDESFKFVGPSIAPRRDVEPFSFENLPEGKLIYISMGTVFNDQPELYETCFDAFRNSEANVVMSVGKKINVEDFEDIPDNFFVHNYVPQLEVLEQADVFFTHGGMNSSSEGLYYGVPLVVLPVRGDQPIIAKRIEELEAGFKLDREKVTADQLKTSANRILNEPRYKENSEKVGESLQEAGGYMRAADEIISFKLDYSIE</sequence>
<keyword evidence="6" id="KW-1185">Reference proteome</keyword>
<accession>A0ABY4EKK0</accession>
<gene>
    <name evidence="5" type="ORF">MUN89_03110</name>
</gene>
<feature type="domain" description="Erythromycin biosynthesis protein CIII-like C-terminal" evidence="4">
    <location>
        <begin position="255"/>
        <end position="377"/>
    </location>
</feature>